<dbReference type="InterPro" id="IPR034904">
    <property type="entry name" value="FSCA_dom_sf"/>
</dbReference>
<dbReference type="Pfam" id="PF01106">
    <property type="entry name" value="NifU"/>
    <property type="match status" value="1"/>
</dbReference>
<feature type="domain" description="NIF system FeS cluster assembly NifU C-terminal" evidence="3">
    <location>
        <begin position="22"/>
        <end position="86"/>
    </location>
</feature>
<name>A0A1D2KG73_BROTH</name>
<dbReference type="AlphaFoldDB" id="A0A1D2KG73"/>
<comment type="function">
    <text evidence="2">May be involved in the formation or repair of [Fe-S] clusters present in iron-sulfur proteins.</text>
</comment>
<dbReference type="STRING" id="2756.BFR44_10335"/>
<proteinExistence type="inferred from homology"/>
<evidence type="ECO:0000313" key="4">
    <source>
        <dbReference type="EMBL" id="ATF26229.1"/>
    </source>
</evidence>
<organism evidence="4 5">
    <name type="scientific">Brochothrix thermosphacta</name>
    <name type="common">Microbacterium thermosphactum</name>
    <dbReference type="NCBI Taxonomy" id="2756"/>
    <lineage>
        <taxon>Bacteria</taxon>
        <taxon>Bacillati</taxon>
        <taxon>Bacillota</taxon>
        <taxon>Bacilli</taxon>
        <taxon>Bacillales</taxon>
        <taxon>Listeriaceae</taxon>
        <taxon>Brochothrix</taxon>
    </lineage>
</organism>
<dbReference type="EMBL" id="CP023483">
    <property type="protein sequence ID" value="ATF26229.1"/>
    <property type="molecule type" value="Genomic_DNA"/>
</dbReference>
<dbReference type="PANTHER" id="PTHR11178">
    <property type="entry name" value="IRON-SULFUR CLUSTER SCAFFOLD PROTEIN NFU-RELATED"/>
    <property type="match status" value="1"/>
</dbReference>
<reference evidence="4 5" key="1">
    <citation type="submission" date="2017-09" db="EMBL/GenBank/DDBJ databases">
        <title>Complete Genome Sequences of Two Strains of the Meat Spoilage Bacterium Brochothrix thermosphacta Isolated from Ground Chicken.</title>
        <authorList>
            <person name="Paoli G.C."/>
            <person name="Wijey C."/>
            <person name="Chen C.-Y."/>
            <person name="Nguyen L."/>
            <person name="Yan X."/>
            <person name="Irwin P.L."/>
        </authorList>
    </citation>
    <scope>NUCLEOTIDE SEQUENCE [LARGE SCALE GENOMIC DNA]</scope>
    <source>
        <strain evidence="4 5">BI</strain>
    </source>
</reference>
<dbReference type="SUPFAM" id="SSF117916">
    <property type="entry name" value="Fe-S cluster assembly (FSCA) domain-like"/>
    <property type="match status" value="1"/>
</dbReference>
<dbReference type="GeneID" id="66537092"/>
<sequence>MKKGILFERQVGKVSQEEQIEIERTLDKLRPYLLKDGGNCEFVDFQNGIVEVRLLGACATCPSSDFTLTASIEQRLLDTLPYIKGVKQVF</sequence>
<dbReference type="InterPro" id="IPR001075">
    <property type="entry name" value="NIF_FeS_clus_asmbl_NifU_C"/>
</dbReference>
<protein>
    <submittedName>
        <fullName evidence="4">NifU family protein</fullName>
    </submittedName>
</protein>
<dbReference type="RefSeq" id="WP_051457420.1">
    <property type="nucleotide sequence ID" value="NZ_CBCPHX010000006.1"/>
</dbReference>
<comment type="similarity">
    <text evidence="1">Belongs to the NifU family.</text>
</comment>
<evidence type="ECO:0000313" key="5">
    <source>
        <dbReference type="Proteomes" id="UP000243591"/>
    </source>
</evidence>
<accession>A0A1D2KG73</accession>
<dbReference type="PANTHER" id="PTHR11178:SF25">
    <property type="entry name" value="NIFU-LIKE PROTEIN 3, CHLOROPLASTIC"/>
    <property type="match status" value="1"/>
</dbReference>
<dbReference type="GO" id="GO:0005506">
    <property type="term" value="F:iron ion binding"/>
    <property type="evidence" value="ECO:0007669"/>
    <property type="project" value="InterPro"/>
</dbReference>
<keyword evidence="5" id="KW-1185">Reference proteome</keyword>
<evidence type="ECO:0000256" key="1">
    <source>
        <dbReference type="ARBA" id="ARBA00006420"/>
    </source>
</evidence>
<evidence type="ECO:0000259" key="3">
    <source>
        <dbReference type="Pfam" id="PF01106"/>
    </source>
</evidence>
<dbReference type="GO" id="GO:0051536">
    <property type="term" value="F:iron-sulfur cluster binding"/>
    <property type="evidence" value="ECO:0007669"/>
    <property type="project" value="InterPro"/>
</dbReference>
<dbReference type="Gene3D" id="3.30.300.130">
    <property type="entry name" value="Fe-S cluster assembly (FSCA)"/>
    <property type="match status" value="1"/>
</dbReference>
<dbReference type="KEGG" id="bths:CNY62_07385"/>
<dbReference type="GO" id="GO:0016226">
    <property type="term" value="P:iron-sulfur cluster assembly"/>
    <property type="evidence" value="ECO:0007669"/>
    <property type="project" value="InterPro"/>
</dbReference>
<dbReference type="OrthoDB" id="9796965at2"/>
<dbReference type="Proteomes" id="UP000243591">
    <property type="component" value="Chromosome"/>
</dbReference>
<gene>
    <name evidence="4" type="ORF">CNY62_07385</name>
</gene>
<evidence type="ECO:0000256" key="2">
    <source>
        <dbReference type="ARBA" id="ARBA00049958"/>
    </source>
</evidence>